<dbReference type="PANTHER" id="PTHR43250">
    <property type="entry name" value="EXODEOXYRIBONUCLEASE III"/>
    <property type="match status" value="1"/>
</dbReference>
<gene>
    <name evidence="7" type="ORF">GCM10012287_09330</name>
</gene>
<dbReference type="InterPro" id="IPR037493">
    <property type="entry name" value="ExoIII-like"/>
</dbReference>
<evidence type="ECO:0000256" key="1">
    <source>
        <dbReference type="ARBA" id="ARBA00001946"/>
    </source>
</evidence>
<feature type="domain" description="Endonuclease/exonuclease/phosphatase" evidence="6">
    <location>
        <begin position="4"/>
        <end position="250"/>
    </location>
</feature>
<keyword evidence="8" id="KW-1185">Reference proteome</keyword>
<dbReference type="SUPFAM" id="SSF56219">
    <property type="entry name" value="DNase I-like"/>
    <property type="match status" value="1"/>
</dbReference>
<evidence type="ECO:0000313" key="8">
    <source>
        <dbReference type="Proteomes" id="UP000631535"/>
    </source>
</evidence>
<dbReference type="PROSITE" id="PS00726">
    <property type="entry name" value="AP_NUCLEASE_F1_1"/>
    <property type="match status" value="1"/>
</dbReference>
<dbReference type="RefSeq" id="WP_189035734.1">
    <property type="nucleotide sequence ID" value="NZ_BMMP01000002.1"/>
</dbReference>
<protein>
    <submittedName>
        <fullName evidence="7">Exodeoxyribonuclease III</fullName>
    </submittedName>
</protein>
<keyword evidence="5" id="KW-0460">Magnesium</keyword>
<accession>A0ABQ2LXC4</accession>
<proteinExistence type="inferred from homology"/>
<evidence type="ECO:0000256" key="5">
    <source>
        <dbReference type="ARBA" id="ARBA00022842"/>
    </source>
</evidence>
<organism evidence="7 8">
    <name type="scientific">Streptomyces daqingensis</name>
    <dbReference type="NCBI Taxonomy" id="1472640"/>
    <lineage>
        <taxon>Bacteria</taxon>
        <taxon>Bacillati</taxon>
        <taxon>Actinomycetota</taxon>
        <taxon>Actinomycetes</taxon>
        <taxon>Kitasatosporales</taxon>
        <taxon>Streptomycetaceae</taxon>
        <taxon>Streptomyces</taxon>
    </lineage>
</organism>
<evidence type="ECO:0000256" key="3">
    <source>
        <dbReference type="ARBA" id="ARBA00022723"/>
    </source>
</evidence>
<keyword evidence="3" id="KW-0479">Metal-binding</keyword>
<keyword evidence="4" id="KW-0378">Hydrolase</keyword>
<name>A0ABQ2LXC4_9ACTN</name>
<reference evidence="8" key="1">
    <citation type="journal article" date="2019" name="Int. J. Syst. Evol. Microbiol.">
        <title>The Global Catalogue of Microorganisms (GCM) 10K type strain sequencing project: providing services to taxonomists for standard genome sequencing and annotation.</title>
        <authorList>
            <consortium name="The Broad Institute Genomics Platform"/>
            <consortium name="The Broad Institute Genome Sequencing Center for Infectious Disease"/>
            <person name="Wu L."/>
            <person name="Ma J."/>
        </authorList>
    </citation>
    <scope>NUCLEOTIDE SEQUENCE [LARGE SCALE GENOMIC DNA]</scope>
    <source>
        <strain evidence="8">CGMCC 4.7178</strain>
    </source>
</reference>
<evidence type="ECO:0000313" key="7">
    <source>
        <dbReference type="EMBL" id="GGO44231.1"/>
    </source>
</evidence>
<evidence type="ECO:0000259" key="6">
    <source>
        <dbReference type="Pfam" id="PF03372"/>
    </source>
</evidence>
<dbReference type="NCBIfam" id="TIGR00633">
    <property type="entry name" value="xth"/>
    <property type="match status" value="1"/>
</dbReference>
<dbReference type="CDD" id="cd09086">
    <property type="entry name" value="ExoIII-like_AP-endo"/>
    <property type="match status" value="1"/>
</dbReference>
<dbReference type="InterPro" id="IPR004808">
    <property type="entry name" value="AP_endonuc_1"/>
</dbReference>
<dbReference type="PANTHER" id="PTHR43250:SF2">
    <property type="entry name" value="EXODEOXYRIBONUCLEASE III"/>
    <property type="match status" value="1"/>
</dbReference>
<evidence type="ECO:0000256" key="2">
    <source>
        <dbReference type="ARBA" id="ARBA00007092"/>
    </source>
</evidence>
<dbReference type="EMBL" id="BMMP01000002">
    <property type="protein sequence ID" value="GGO44231.1"/>
    <property type="molecule type" value="Genomic_DNA"/>
</dbReference>
<comment type="cofactor">
    <cofactor evidence="1">
        <name>Mg(2+)</name>
        <dbReference type="ChEBI" id="CHEBI:18420"/>
    </cofactor>
</comment>
<comment type="similarity">
    <text evidence="2">Belongs to the DNA repair enzymes AP/ExoA family.</text>
</comment>
<comment type="caution">
    <text evidence="7">The sequence shown here is derived from an EMBL/GenBank/DDBJ whole genome shotgun (WGS) entry which is preliminary data.</text>
</comment>
<sequence>MRIATWNVNSVSARLPRLLAWLESARPDVVCLQELKCSAEAFPSEEISGLGYEALVNGDGRWNGVAVLSRVGLSDTVLGLPEGPLFDGGDESRAAAATCGGVRVWSVYVPNGREVGHPHYAYKLEWLEALRRTALKEAPGSLPYAILGDYNIAPADEDVYDRAAFEGSTHVTEPERAALKALRDTGLSDVVPRPLKYDHPFTYWDYRQLCFPKNRGMRIDLVYGNEPFAAAVKDAYVDREERKGKGASDHAPVVVDLEL</sequence>
<dbReference type="Proteomes" id="UP000631535">
    <property type="component" value="Unassembled WGS sequence"/>
</dbReference>
<dbReference type="InterPro" id="IPR036691">
    <property type="entry name" value="Endo/exonu/phosph_ase_sf"/>
</dbReference>
<dbReference type="Gene3D" id="3.60.10.10">
    <property type="entry name" value="Endonuclease/exonuclease/phosphatase"/>
    <property type="match status" value="1"/>
</dbReference>
<dbReference type="InterPro" id="IPR005135">
    <property type="entry name" value="Endo/exonuclease/phosphatase"/>
</dbReference>
<dbReference type="Pfam" id="PF03372">
    <property type="entry name" value="Exo_endo_phos"/>
    <property type="match status" value="1"/>
</dbReference>
<dbReference type="PROSITE" id="PS51435">
    <property type="entry name" value="AP_NUCLEASE_F1_4"/>
    <property type="match status" value="1"/>
</dbReference>
<dbReference type="NCBIfam" id="TIGR00195">
    <property type="entry name" value="exoDNase_III"/>
    <property type="match status" value="1"/>
</dbReference>
<evidence type="ECO:0000256" key="4">
    <source>
        <dbReference type="ARBA" id="ARBA00022801"/>
    </source>
</evidence>
<dbReference type="InterPro" id="IPR020847">
    <property type="entry name" value="AP_endonuclease_F1_BS"/>
</dbReference>